<dbReference type="GO" id="GO:0008157">
    <property type="term" value="F:protein phosphatase 1 binding"/>
    <property type="evidence" value="ECO:0007669"/>
    <property type="project" value="TreeGrafter"/>
</dbReference>
<comment type="caution">
    <text evidence="5">The sequence shown here is derived from an EMBL/GenBank/DDBJ whole genome shotgun (WGS) entry which is preliminary data.</text>
</comment>
<dbReference type="GO" id="GO:0005634">
    <property type="term" value="C:nucleus"/>
    <property type="evidence" value="ECO:0007669"/>
    <property type="project" value="UniProtKB-SubCell"/>
</dbReference>
<dbReference type="EMBL" id="WHUW01000086">
    <property type="protein sequence ID" value="KAF8426513.1"/>
    <property type="molecule type" value="Genomic_DNA"/>
</dbReference>
<feature type="region of interest" description="Disordered" evidence="3">
    <location>
        <begin position="85"/>
        <end position="106"/>
    </location>
</feature>
<sequence length="106" mass="11280">QRRPQTSAPTDGSRTITLRDAQPRPEDDTSGGGAGPSAEPNASVGVLKLRGGQRRTRQHVAWGADVVDNEGSGKKKSKICCIYHKPRPFDESSSESESESESASDA</sequence>
<feature type="non-terminal residue" evidence="5">
    <location>
        <position position="106"/>
    </location>
</feature>
<keyword evidence="2" id="KW-0539">Nucleus</keyword>
<dbReference type="Proteomes" id="UP001194468">
    <property type="component" value="Unassembled WGS sequence"/>
</dbReference>
<accession>A0AAD4BL19</accession>
<comment type="similarity">
    <text evidence="1 2">Belongs to the YPI1 family.</text>
</comment>
<reference evidence="5" key="1">
    <citation type="submission" date="2019-10" db="EMBL/GenBank/DDBJ databases">
        <authorList>
            <consortium name="DOE Joint Genome Institute"/>
            <person name="Kuo A."/>
            <person name="Miyauchi S."/>
            <person name="Kiss E."/>
            <person name="Drula E."/>
            <person name="Kohler A."/>
            <person name="Sanchez-Garcia M."/>
            <person name="Andreopoulos B."/>
            <person name="Barry K.W."/>
            <person name="Bonito G."/>
            <person name="Buee M."/>
            <person name="Carver A."/>
            <person name="Chen C."/>
            <person name="Cichocki N."/>
            <person name="Clum A."/>
            <person name="Culley D."/>
            <person name="Crous P.W."/>
            <person name="Fauchery L."/>
            <person name="Girlanda M."/>
            <person name="Hayes R."/>
            <person name="Keri Z."/>
            <person name="LaButti K."/>
            <person name="Lipzen A."/>
            <person name="Lombard V."/>
            <person name="Magnuson J."/>
            <person name="Maillard F."/>
            <person name="Morin E."/>
            <person name="Murat C."/>
            <person name="Nolan M."/>
            <person name="Ohm R."/>
            <person name="Pangilinan J."/>
            <person name="Pereira M."/>
            <person name="Perotto S."/>
            <person name="Peter M."/>
            <person name="Riley R."/>
            <person name="Sitrit Y."/>
            <person name="Stielow B."/>
            <person name="Szollosi G."/>
            <person name="Zifcakova L."/>
            <person name="Stursova M."/>
            <person name="Spatafora J.W."/>
            <person name="Tedersoo L."/>
            <person name="Vaario L.-M."/>
            <person name="Yamada A."/>
            <person name="Yan M."/>
            <person name="Wang P."/>
            <person name="Xu J."/>
            <person name="Bruns T."/>
            <person name="Baldrian P."/>
            <person name="Vilgalys R."/>
            <person name="Henrissat B."/>
            <person name="Grigoriev I.V."/>
            <person name="Hibbett D."/>
            <person name="Nagy L.G."/>
            <person name="Martin F.M."/>
        </authorList>
    </citation>
    <scope>NUCLEOTIDE SEQUENCE</scope>
    <source>
        <strain evidence="5">BED1</strain>
    </source>
</reference>
<feature type="non-terminal residue" evidence="5">
    <location>
        <position position="1"/>
    </location>
</feature>
<keyword evidence="5" id="KW-0650">Protein phosphatase inhibitor</keyword>
<feature type="compositionally biased region" description="Polar residues" evidence="3">
    <location>
        <begin position="1"/>
        <end position="16"/>
    </location>
</feature>
<protein>
    <recommendedName>
        <fullName evidence="2">Type 1 phosphatases regulator</fullName>
    </recommendedName>
</protein>
<dbReference type="PANTHER" id="PTHR20835:SF0">
    <property type="entry name" value="E3 UBIQUITIN-PROTEIN LIGASE PPP1R11"/>
    <property type="match status" value="1"/>
</dbReference>
<dbReference type="EMBL" id="WHUW01000030">
    <property type="protein sequence ID" value="KAF8434083.1"/>
    <property type="molecule type" value="Genomic_DNA"/>
</dbReference>
<evidence type="ECO:0000313" key="6">
    <source>
        <dbReference type="Proteomes" id="UP001194468"/>
    </source>
</evidence>
<dbReference type="AlphaFoldDB" id="A0AAD4BL19"/>
<evidence type="ECO:0000256" key="1">
    <source>
        <dbReference type="ARBA" id="ARBA00005605"/>
    </source>
</evidence>
<comment type="subcellular location">
    <subcellularLocation>
        <location evidence="2">Nucleus</location>
    </subcellularLocation>
</comment>
<proteinExistence type="inferred from homology"/>
<reference evidence="5" key="2">
    <citation type="journal article" date="2020" name="Nat. Commun.">
        <title>Large-scale genome sequencing of mycorrhizal fungi provides insights into the early evolution of symbiotic traits.</title>
        <authorList>
            <person name="Miyauchi S."/>
            <person name="Kiss E."/>
            <person name="Kuo A."/>
            <person name="Drula E."/>
            <person name="Kohler A."/>
            <person name="Sanchez-Garcia M."/>
            <person name="Morin E."/>
            <person name="Andreopoulos B."/>
            <person name="Barry K.W."/>
            <person name="Bonito G."/>
            <person name="Buee M."/>
            <person name="Carver A."/>
            <person name="Chen C."/>
            <person name="Cichocki N."/>
            <person name="Clum A."/>
            <person name="Culley D."/>
            <person name="Crous P.W."/>
            <person name="Fauchery L."/>
            <person name="Girlanda M."/>
            <person name="Hayes R.D."/>
            <person name="Keri Z."/>
            <person name="LaButti K."/>
            <person name="Lipzen A."/>
            <person name="Lombard V."/>
            <person name="Magnuson J."/>
            <person name="Maillard F."/>
            <person name="Murat C."/>
            <person name="Nolan M."/>
            <person name="Ohm R.A."/>
            <person name="Pangilinan J."/>
            <person name="Pereira M.F."/>
            <person name="Perotto S."/>
            <person name="Peter M."/>
            <person name="Pfister S."/>
            <person name="Riley R."/>
            <person name="Sitrit Y."/>
            <person name="Stielow J.B."/>
            <person name="Szollosi G."/>
            <person name="Zifcakova L."/>
            <person name="Stursova M."/>
            <person name="Spatafora J.W."/>
            <person name="Tedersoo L."/>
            <person name="Vaario L.M."/>
            <person name="Yamada A."/>
            <person name="Yan M."/>
            <person name="Wang P."/>
            <person name="Xu J."/>
            <person name="Bruns T."/>
            <person name="Baldrian P."/>
            <person name="Vilgalys R."/>
            <person name="Dunand C."/>
            <person name="Henrissat B."/>
            <person name="Grigoriev I.V."/>
            <person name="Hibbett D."/>
            <person name="Nagy L.G."/>
            <person name="Martin F.M."/>
        </authorList>
    </citation>
    <scope>NUCLEOTIDE SEQUENCE</scope>
    <source>
        <strain evidence="5">BED1</strain>
    </source>
</reference>
<comment type="function">
    <text evidence="2">Regulator of type 1 phosphatases which maintains protein phosphatase activity under strict control.</text>
</comment>
<gene>
    <name evidence="4" type="ORF">L210DRAFT_3309338</name>
    <name evidence="5" type="ORF">L210DRAFT_3326899</name>
</gene>
<dbReference type="PANTHER" id="PTHR20835">
    <property type="entry name" value="E3 UBIQUITIN-PROTEIN LIGASE PPP1R11-RELATED"/>
    <property type="match status" value="1"/>
</dbReference>
<evidence type="ECO:0000256" key="3">
    <source>
        <dbReference type="SAM" id="MobiDB-lite"/>
    </source>
</evidence>
<dbReference type="InterPro" id="IPR011107">
    <property type="entry name" value="PPI_Ypi1"/>
</dbReference>
<evidence type="ECO:0000256" key="2">
    <source>
        <dbReference type="RuleBase" id="RU367162"/>
    </source>
</evidence>
<keyword evidence="6" id="KW-1185">Reference proteome</keyword>
<evidence type="ECO:0000313" key="4">
    <source>
        <dbReference type="EMBL" id="KAF8426513.1"/>
    </source>
</evidence>
<evidence type="ECO:0000313" key="5">
    <source>
        <dbReference type="EMBL" id="KAF8434083.1"/>
    </source>
</evidence>
<name>A0AAD4BL19_BOLED</name>
<organism evidence="5 6">
    <name type="scientific">Boletus edulis BED1</name>
    <dbReference type="NCBI Taxonomy" id="1328754"/>
    <lineage>
        <taxon>Eukaryota</taxon>
        <taxon>Fungi</taxon>
        <taxon>Dikarya</taxon>
        <taxon>Basidiomycota</taxon>
        <taxon>Agaricomycotina</taxon>
        <taxon>Agaricomycetes</taxon>
        <taxon>Agaricomycetidae</taxon>
        <taxon>Boletales</taxon>
        <taxon>Boletineae</taxon>
        <taxon>Boletaceae</taxon>
        <taxon>Boletoideae</taxon>
        <taxon>Boletus</taxon>
    </lineage>
</organism>
<feature type="compositionally biased region" description="Acidic residues" evidence="3">
    <location>
        <begin position="92"/>
        <end position="106"/>
    </location>
</feature>
<dbReference type="GO" id="GO:0004865">
    <property type="term" value="F:protein serine/threonine phosphatase inhibitor activity"/>
    <property type="evidence" value="ECO:0007669"/>
    <property type="project" value="UniProtKB-UniRule"/>
</dbReference>
<feature type="region of interest" description="Disordered" evidence="3">
    <location>
        <begin position="1"/>
        <end position="60"/>
    </location>
</feature>
<dbReference type="Pfam" id="PF07491">
    <property type="entry name" value="PPI_Ypi1"/>
    <property type="match status" value="1"/>
</dbReference>